<dbReference type="GO" id="GO:0003697">
    <property type="term" value="F:single-stranded DNA binding"/>
    <property type="evidence" value="ECO:0007669"/>
    <property type="project" value="TreeGrafter"/>
</dbReference>
<keyword evidence="6" id="KW-0227">DNA damage</keyword>
<name>A0A8H7S226_9FUNG</name>
<comment type="similarity">
    <text evidence="3">Belongs to the SMC family. SMC6 subfamily.</text>
</comment>
<keyword evidence="5" id="KW-0547">Nucleotide-binding</keyword>
<evidence type="ECO:0000259" key="13">
    <source>
        <dbReference type="Pfam" id="PF02463"/>
    </source>
</evidence>
<evidence type="ECO:0000256" key="3">
    <source>
        <dbReference type="ARBA" id="ARBA00006793"/>
    </source>
</evidence>
<dbReference type="Gene3D" id="3.40.50.300">
    <property type="entry name" value="P-loop containing nucleotide triphosphate hydrolases"/>
    <property type="match status" value="1"/>
</dbReference>
<dbReference type="GO" id="GO:0003684">
    <property type="term" value="F:damaged DNA binding"/>
    <property type="evidence" value="ECO:0007669"/>
    <property type="project" value="TreeGrafter"/>
</dbReference>
<keyword evidence="4" id="KW-0158">Chromosome</keyword>
<feature type="domain" description="RecF/RecN/SMC N-terminal" evidence="13">
    <location>
        <begin position="28"/>
        <end position="93"/>
    </location>
</feature>
<keyword evidence="9" id="KW-0233">DNA recombination</keyword>
<dbReference type="GO" id="GO:0030915">
    <property type="term" value="C:Smc5-Smc6 complex"/>
    <property type="evidence" value="ECO:0007669"/>
    <property type="project" value="TreeGrafter"/>
</dbReference>
<evidence type="ECO:0000256" key="11">
    <source>
        <dbReference type="ARBA" id="ARBA00023242"/>
    </source>
</evidence>
<keyword evidence="10" id="KW-0234">DNA repair</keyword>
<evidence type="ECO:0000256" key="8">
    <source>
        <dbReference type="ARBA" id="ARBA00023054"/>
    </source>
</evidence>
<evidence type="ECO:0000256" key="1">
    <source>
        <dbReference type="ARBA" id="ARBA00004123"/>
    </source>
</evidence>
<dbReference type="PANTHER" id="PTHR19306:SF6">
    <property type="entry name" value="STRUCTURAL MAINTENANCE OF CHROMOSOMES PROTEIN 6"/>
    <property type="match status" value="1"/>
</dbReference>
<dbReference type="InterPro" id="IPR027417">
    <property type="entry name" value="P-loop_NTPase"/>
</dbReference>
<dbReference type="PANTHER" id="PTHR19306">
    <property type="entry name" value="STRUCTURAL MAINTENANCE OF CHROMOSOMES 5,6 SMC5, SMC6"/>
    <property type="match status" value="1"/>
</dbReference>
<keyword evidence="15" id="KW-1185">Reference proteome</keyword>
<evidence type="ECO:0000256" key="4">
    <source>
        <dbReference type="ARBA" id="ARBA00022454"/>
    </source>
</evidence>
<evidence type="ECO:0000313" key="14">
    <source>
        <dbReference type="EMBL" id="KAG2221269.1"/>
    </source>
</evidence>
<evidence type="ECO:0000256" key="10">
    <source>
        <dbReference type="ARBA" id="ARBA00023204"/>
    </source>
</evidence>
<dbReference type="OrthoDB" id="10072614at2759"/>
<feature type="region of interest" description="Disordered" evidence="12">
    <location>
        <begin position="12"/>
        <end position="33"/>
    </location>
</feature>
<dbReference type="InterPro" id="IPR003395">
    <property type="entry name" value="RecF/RecN/SMC_N"/>
</dbReference>
<evidence type="ECO:0000256" key="12">
    <source>
        <dbReference type="SAM" id="MobiDB-lite"/>
    </source>
</evidence>
<keyword evidence="7" id="KW-0067">ATP-binding</keyword>
<dbReference type="GO" id="GO:0005634">
    <property type="term" value="C:nucleus"/>
    <property type="evidence" value="ECO:0007669"/>
    <property type="project" value="UniProtKB-SubCell"/>
</dbReference>
<evidence type="ECO:0000313" key="15">
    <source>
        <dbReference type="Proteomes" id="UP000646827"/>
    </source>
</evidence>
<dbReference type="GO" id="GO:0035861">
    <property type="term" value="C:site of double-strand break"/>
    <property type="evidence" value="ECO:0007669"/>
    <property type="project" value="TreeGrafter"/>
</dbReference>
<evidence type="ECO:0000256" key="9">
    <source>
        <dbReference type="ARBA" id="ARBA00023172"/>
    </source>
</evidence>
<protein>
    <recommendedName>
        <fullName evidence="13">RecF/RecN/SMC N-terminal domain-containing protein</fullName>
    </recommendedName>
</protein>
<evidence type="ECO:0000256" key="5">
    <source>
        <dbReference type="ARBA" id="ARBA00022741"/>
    </source>
</evidence>
<dbReference type="Pfam" id="PF02463">
    <property type="entry name" value="SMC_N"/>
    <property type="match status" value="1"/>
</dbReference>
<gene>
    <name evidence="14" type="ORF">INT45_012390</name>
</gene>
<comment type="caution">
    <text evidence="14">The sequence shown here is derived from an EMBL/GenBank/DDBJ whole genome shotgun (WGS) entry which is preliminary data.</text>
</comment>
<keyword evidence="11" id="KW-0539">Nucleus</keyword>
<comment type="subcellular location">
    <subcellularLocation>
        <location evidence="2">Chromosome</location>
    </subcellularLocation>
    <subcellularLocation>
        <location evidence="1">Nucleus</location>
    </subcellularLocation>
</comment>
<dbReference type="AlphaFoldDB" id="A0A8H7S226"/>
<dbReference type="SUPFAM" id="SSF52540">
    <property type="entry name" value="P-loop containing nucleoside triphosphate hydrolases"/>
    <property type="match status" value="1"/>
</dbReference>
<dbReference type="GO" id="GO:0000724">
    <property type="term" value="P:double-strand break repair via homologous recombination"/>
    <property type="evidence" value="ECO:0007669"/>
    <property type="project" value="TreeGrafter"/>
</dbReference>
<accession>A0A8H7S226</accession>
<proteinExistence type="inferred from homology"/>
<evidence type="ECO:0000256" key="2">
    <source>
        <dbReference type="ARBA" id="ARBA00004286"/>
    </source>
</evidence>
<evidence type="ECO:0000256" key="6">
    <source>
        <dbReference type="ARBA" id="ARBA00022763"/>
    </source>
</evidence>
<dbReference type="EMBL" id="JAEPRB010000114">
    <property type="protein sequence ID" value="KAG2221269.1"/>
    <property type="molecule type" value="Genomic_DNA"/>
</dbReference>
<dbReference type="Proteomes" id="UP000646827">
    <property type="component" value="Unassembled WGS sequence"/>
</dbReference>
<feature type="non-terminal residue" evidence="14">
    <location>
        <position position="117"/>
    </location>
</feature>
<keyword evidence="8" id="KW-0175">Coiled coil</keyword>
<reference evidence="14 15" key="1">
    <citation type="submission" date="2020-12" db="EMBL/GenBank/DDBJ databases">
        <title>Metabolic potential, ecology and presence of endohyphal bacteria is reflected in genomic diversity of Mucoromycotina.</title>
        <authorList>
            <person name="Muszewska A."/>
            <person name="Okrasinska A."/>
            <person name="Steczkiewicz K."/>
            <person name="Drgas O."/>
            <person name="Orlowska M."/>
            <person name="Perlinska-Lenart U."/>
            <person name="Aleksandrzak-Piekarczyk T."/>
            <person name="Szatraj K."/>
            <person name="Zielenkiewicz U."/>
            <person name="Pilsyk S."/>
            <person name="Malc E."/>
            <person name="Mieczkowski P."/>
            <person name="Kruszewska J.S."/>
            <person name="Biernat P."/>
            <person name="Pawlowska J."/>
        </authorList>
    </citation>
    <scope>NUCLEOTIDE SEQUENCE [LARGE SCALE GENOMIC DNA]</scope>
    <source>
        <strain evidence="14 15">CBS 142.35</strain>
    </source>
</reference>
<dbReference type="GO" id="GO:0005524">
    <property type="term" value="F:ATP binding"/>
    <property type="evidence" value="ECO:0007669"/>
    <property type="project" value="UniProtKB-KW"/>
</dbReference>
<sequence length="117" mass="13468">FNHDKERLDIRVSTGDQFKRGSRHKDSKTLSGGEKSFSQISLLLSLWEGISSPLYCLDEFDVYMDAVNRKKSMQMMMEAAMDNDSQYIFITPQDASNMVPGPHIKIHRLSDPEREQL</sequence>
<evidence type="ECO:0000256" key="7">
    <source>
        <dbReference type="ARBA" id="ARBA00022840"/>
    </source>
</evidence>
<organism evidence="14 15">
    <name type="scientific">Circinella minor</name>
    <dbReference type="NCBI Taxonomy" id="1195481"/>
    <lineage>
        <taxon>Eukaryota</taxon>
        <taxon>Fungi</taxon>
        <taxon>Fungi incertae sedis</taxon>
        <taxon>Mucoromycota</taxon>
        <taxon>Mucoromycotina</taxon>
        <taxon>Mucoromycetes</taxon>
        <taxon>Mucorales</taxon>
        <taxon>Lichtheimiaceae</taxon>
        <taxon>Circinella</taxon>
    </lineage>
</organism>